<evidence type="ECO:0000313" key="2">
    <source>
        <dbReference type="Proteomes" id="UP000198893"/>
    </source>
</evidence>
<accession>A0A1H8LT98</accession>
<dbReference type="SUPFAM" id="SSF52540">
    <property type="entry name" value="P-loop containing nucleoside triphosphate hydrolases"/>
    <property type="match status" value="1"/>
</dbReference>
<protein>
    <recommendedName>
        <fullName evidence="3">Sulfotransferase family protein</fullName>
    </recommendedName>
</protein>
<proteinExistence type="predicted"/>
<organism evidence="1 2">
    <name type="scientific">Salinihabitans flavidus</name>
    <dbReference type="NCBI Taxonomy" id="569882"/>
    <lineage>
        <taxon>Bacteria</taxon>
        <taxon>Pseudomonadati</taxon>
        <taxon>Pseudomonadota</taxon>
        <taxon>Alphaproteobacteria</taxon>
        <taxon>Rhodobacterales</taxon>
        <taxon>Roseobacteraceae</taxon>
        <taxon>Salinihabitans</taxon>
    </lineage>
</organism>
<keyword evidence="2" id="KW-1185">Reference proteome</keyword>
<dbReference type="STRING" id="569882.SAMN04490248_101275"/>
<dbReference type="Gene3D" id="3.40.50.300">
    <property type="entry name" value="P-loop containing nucleotide triphosphate hydrolases"/>
    <property type="match status" value="1"/>
</dbReference>
<gene>
    <name evidence="1" type="ORF">SAMN04490248_101275</name>
</gene>
<dbReference type="AlphaFoldDB" id="A0A1H8LT98"/>
<evidence type="ECO:0008006" key="3">
    <source>
        <dbReference type="Google" id="ProtNLM"/>
    </source>
</evidence>
<reference evidence="1 2" key="1">
    <citation type="submission" date="2016-10" db="EMBL/GenBank/DDBJ databases">
        <authorList>
            <person name="de Groot N.N."/>
        </authorList>
    </citation>
    <scope>NUCLEOTIDE SEQUENCE [LARGE SCALE GENOMIC DNA]</scope>
    <source>
        <strain evidence="1 2">DSM 27842</strain>
    </source>
</reference>
<dbReference type="EMBL" id="FODS01000001">
    <property type="protein sequence ID" value="SEO08088.1"/>
    <property type="molecule type" value="Genomic_DNA"/>
</dbReference>
<dbReference type="RefSeq" id="WP_093114835.1">
    <property type="nucleotide sequence ID" value="NZ_FODS01000001.1"/>
</dbReference>
<dbReference type="InterPro" id="IPR027417">
    <property type="entry name" value="P-loop_NTPase"/>
</dbReference>
<sequence>MRITLHVGLPKTGTTSFQDYMLRHHAEPGAVVWYPGVGTTPRDPSHAWLGEALRAGDIEALETRLRALEGHSGHVVLSDENLYVEMPGVTDAVADAVTGLLADHDVTLLCVTREAAHWRRSFYLQSVEMRRSRAHFDHPTAKDMWQTPLKMEEFFEQPYAQAVQDYPRQRDRIAQMVGAQAVVELPYEDAPDVVELMVRALGLPWDGAQDARRNPSLSDVQGEVLRQANAQRQVDGRMIRTLIMRDNGVEVAAKKLARISEWAPTYDWGQFAFMSNPPLEYSEAEFEALVSRLRQDAETLCAQAEQAGER</sequence>
<dbReference type="OrthoDB" id="547419at2"/>
<dbReference type="Proteomes" id="UP000198893">
    <property type="component" value="Unassembled WGS sequence"/>
</dbReference>
<evidence type="ECO:0000313" key="1">
    <source>
        <dbReference type="EMBL" id="SEO08088.1"/>
    </source>
</evidence>
<name>A0A1H8LT98_9RHOB</name>